<evidence type="ECO:0000313" key="1">
    <source>
        <dbReference type="EMBL" id="OGG74895.1"/>
    </source>
</evidence>
<evidence type="ECO:0000313" key="2">
    <source>
        <dbReference type="Proteomes" id="UP000178587"/>
    </source>
</evidence>
<gene>
    <name evidence="1" type="ORF">A3A34_03690</name>
</gene>
<comment type="caution">
    <text evidence="1">The sequence shown here is derived from an EMBL/GenBank/DDBJ whole genome shotgun (WGS) entry which is preliminary data.</text>
</comment>
<organism evidence="1 2">
    <name type="scientific">Candidatus Kaiserbacteria bacterium RIFCSPLOWO2_01_FULL_50_24</name>
    <dbReference type="NCBI Taxonomy" id="1798507"/>
    <lineage>
        <taxon>Bacteria</taxon>
        <taxon>Candidatus Kaiseribacteriota</taxon>
    </lineage>
</organism>
<sequence length="136" mass="15341">MVVFSIALFTTSLALVIALFACKYIEMRRGIVFVPEWRDRADEKARELKALAFRAEERLERLPAILFALIRFGIHGFALSAAHLARSLEEKAHQLADFVSHKRGFERREAHSEFLKKVGEVKNGDGRNGTNGVSSL</sequence>
<accession>A0A1F6EMP3</accession>
<dbReference type="AlphaFoldDB" id="A0A1F6EMP3"/>
<protein>
    <submittedName>
        <fullName evidence="1">Uncharacterized protein</fullName>
    </submittedName>
</protein>
<reference evidence="1 2" key="1">
    <citation type="journal article" date="2016" name="Nat. Commun.">
        <title>Thousands of microbial genomes shed light on interconnected biogeochemical processes in an aquifer system.</title>
        <authorList>
            <person name="Anantharaman K."/>
            <person name="Brown C.T."/>
            <person name="Hug L.A."/>
            <person name="Sharon I."/>
            <person name="Castelle C.J."/>
            <person name="Probst A.J."/>
            <person name="Thomas B.C."/>
            <person name="Singh A."/>
            <person name="Wilkins M.J."/>
            <person name="Karaoz U."/>
            <person name="Brodie E.L."/>
            <person name="Williams K.H."/>
            <person name="Hubbard S.S."/>
            <person name="Banfield J.F."/>
        </authorList>
    </citation>
    <scope>NUCLEOTIDE SEQUENCE [LARGE SCALE GENOMIC DNA]</scope>
</reference>
<proteinExistence type="predicted"/>
<dbReference type="EMBL" id="MFLU01000011">
    <property type="protein sequence ID" value="OGG74895.1"/>
    <property type="molecule type" value="Genomic_DNA"/>
</dbReference>
<dbReference type="Proteomes" id="UP000178587">
    <property type="component" value="Unassembled WGS sequence"/>
</dbReference>
<dbReference type="STRING" id="1798507.A3A34_03690"/>
<name>A0A1F6EMP3_9BACT</name>